<dbReference type="GO" id="GO:0000111">
    <property type="term" value="C:nucleotide-excision repair factor 2 complex"/>
    <property type="evidence" value="ECO:0007669"/>
    <property type="project" value="TreeGrafter"/>
</dbReference>
<dbReference type="PANTHER" id="PTHR12135">
    <property type="entry name" value="DNA REPAIR PROTEIN XP-C / RAD4"/>
    <property type="match status" value="1"/>
</dbReference>
<dbReference type="FunFam" id="3.30.70.2460:FF:000001">
    <property type="entry name" value="DNA repair protein Rad4 family"/>
    <property type="match status" value="1"/>
</dbReference>
<dbReference type="SMART" id="SM01030">
    <property type="entry name" value="BHD_1"/>
    <property type="match status" value="1"/>
</dbReference>
<dbReference type="PROSITE" id="PS50878">
    <property type="entry name" value="RT_POL"/>
    <property type="match status" value="1"/>
</dbReference>
<evidence type="ECO:0000256" key="5">
    <source>
        <dbReference type="ARBA" id="ARBA00023242"/>
    </source>
</evidence>
<dbReference type="GO" id="GO:0071942">
    <property type="term" value="C:XPC complex"/>
    <property type="evidence" value="ECO:0007669"/>
    <property type="project" value="TreeGrafter"/>
</dbReference>
<dbReference type="Pfam" id="PF10405">
    <property type="entry name" value="BHD_3"/>
    <property type="match status" value="1"/>
</dbReference>
<dbReference type="Pfam" id="PF10403">
    <property type="entry name" value="BHD_1"/>
    <property type="match status" value="1"/>
</dbReference>
<evidence type="ECO:0000256" key="1">
    <source>
        <dbReference type="ARBA" id="ARBA00004123"/>
    </source>
</evidence>
<dbReference type="EMBL" id="OIVN01001564">
    <property type="protein sequence ID" value="SPC95411.1"/>
    <property type="molecule type" value="Genomic_DNA"/>
</dbReference>
<dbReference type="InterPro" id="IPR042488">
    <property type="entry name" value="Rad4_BHD3_sf"/>
</dbReference>
<evidence type="ECO:0000256" key="4">
    <source>
        <dbReference type="ARBA" id="ARBA00023204"/>
    </source>
</evidence>
<name>A0A2N9G897_FAGSY</name>
<feature type="region of interest" description="Disordered" evidence="7">
    <location>
        <begin position="207"/>
        <end position="228"/>
    </location>
</feature>
<evidence type="ECO:0000313" key="9">
    <source>
        <dbReference type="EMBL" id="SPC95411.1"/>
    </source>
</evidence>
<dbReference type="PANTHER" id="PTHR12135:SF0">
    <property type="entry name" value="DNA REPAIR PROTEIN COMPLEMENTING XP-C CELLS"/>
    <property type="match status" value="1"/>
</dbReference>
<evidence type="ECO:0000256" key="2">
    <source>
        <dbReference type="ARBA" id="ARBA00009525"/>
    </source>
</evidence>
<feature type="coiled-coil region" evidence="6">
    <location>
        <begin position="429"/>
        <end position="456"/>
    </location>
</feature>
<dbReference type="Gene3D" id="3.30.70.2460">
    <property type="entry name" value="Rad4, beta-hairpin domain BHD3"/>
    <property type="match status" value="1"/>
</dbReference>
<keyword evidence="3" id="KW-0227">DNA damage</keyword>
<dbReference type="SMART" id="SM01031">
    <property type="entry name" value="BHD_2"/>
    <property type="match status" value="1"/>
</dbReference>
<accession>A0A2N9G897</accession>
<dbReference type="InterPro" id="IPR018326">
    <property type="entry name" value="Rad4_beta-hairpin_dom1"/>
</dbReference>
<dbReference type="GO" id="GO:0005737">
    <property type="term" value="C:cytoplasm"/>
    <property type="evidence" value="ECO:0007669"/>
    <property type="project" value="TreeGrafter"/>
</dbReference>
<comment type="similarity">
    <text evidence="2">Belongs to the XPC family.</text>
</comment>
<dbReference type="InterPro" id="IPR018328">
    <property type="entry name" value="Rad4_beta-hairpin_dom3"/>
</dbReference>
<reference evidence="9" key="1">
    <citation type="submission" date="2018-02" db="EMBL/GenBank/DDBJ databases">
        <authorList>
            <person name="Cohen D.B."/>
            <person name="Kent A.D."/>
        </authorList>
    </citation>
    <scope>NUCLEOTIDE SEQUENCE</scope>
</reference>
<dbReference type="InterPro" id="IPR018327">
    <property type="entry name" value="BHD_2"/>
</dbReference>
<dbReference type="GO" id="GO:0006289">
    <property type="term" value="P:nucleotide-excision repair"/>
    <property type="evidence" value="ECO:0007669"/>
    <property type="project" value="InterPro"/>
</dbReference>
<evidence type="ECO:0000256" key="7">
    <source>
        <dbReference type="SAM" id="MobiDB-lite"/>
    </source>
</evidence>
<dbReference type="InterPro" id="IPR026960">
    <property type="entry name" value="RVT-Znf"/>
</dbReference>
<dbReference type="SUPFAM" id="SSF56672">
    <property type="entry name" value="DNA/RNA polymerases"/>
    <property type="match status" value="1"/>
</dbReference>
<sequence length="1629" mass="184946">MWLISEKEDFPLLDGEKVQQESKILEGTHVVKSEFDASATNQPFMVHEVKRLDEVDKLDTIVLLVDQDKAISFTTLVPPIDLIIPNKFNDMVEHKASFFLALPKQLGVVYRTHDNLIKRGFTLVSWCCMCRCSGETRAHLLLHCDIASRLWRAPLGFSGIARLKILKEVVITVPGLVLAPLREVEEGATAGMVHTEKQHIEALTEHEKVKASRKLDNPTRDDVASRGSLEDMELETRALTEPLPTNQQAYRNHQLYAIERWLTKYQILHPKGPILGFCSGHPVYPRSCVHTLKTKERWLREGLQVKANELPVKELKRSAKLQKVQVPEDDECGGGNYEGIIKLYGKWQLEPLHLPHAVNGIVPKNERGQVEVWSEKCLPPGTVHLRLPRVFYVAKRLEIDYAPAMVGFEFRNGHSHPVFDGIVVCAEFKDAIVEAYAEEEERREAEEKKRNEAQAISRWYQLLCSIITRQRLNNRYGDSLSSQTSTNNQPINKKLKAPVGVHHEGKQSLVCQQEDIHHAKSYAPSAGLPEDHEHSKWKNCSTIDVTHYVSNGLGNDSVEIFLKVILANGPNGKWDVKWARVVPSEASGPLPHRAHNQVTQEVNLQAHMEGPGQAKPTITQPKVKPNFQVNAPKPKWVWAPLARGLEKPEKAVEAPLPDRKPIDEIMQEVGVVDRSWGSSRDWFIDLRNGRQIQIPMDLRTPVADGCSPEDAITQKLIHWASSQRIDHDSGEDSCDSDGGSDWVTVGMDLGFEATDPGEVETEIMVLDGEDPKGQKDLEPLSVEPLAVAFPSGIENAGDKAVEDLLMDIEARHIQRKANMVGTRRPLSLGRKGCRKLKGLVSSVNYQARDSKEGNQNGIDHGPDNLKPMEMSICRLDVFRVYWGLRWNVEDHNIWMFSGVYGPNVDNDRGLMWDELAGIRSWWDVPWCLGGDFNVKQLLADLGEIDAVEDSRPLNIEEKGKRETLIVELDKRVLIGAITPLVSFSSMGFLLLVKDEICDHIALFYEQLYMEDGYCRPTLDGVNFTSITAEDAKHGADELRDFRPISLVGGMYKIIAKLLANRLSVVLGKIISSSQNAFVKGRKILDLVLIANECLDSRIKAVLPGVLCKPDLKKAYDHVNWELFLYLLRRCGFLAKWRRWIYFCISSVRFSILVNGSPCGFFQSSRGIRQGDPLSPMLFVIVMEALSRLIDKAIGAGLLSGFSMGEVANVPLEISHLLFADDTLIFCEVNPDHLFHLRSILVWFEASSGLRVNLGKSELVQVGDMPVLEDLANILGCKTMTLPMKYLAEMAKQIEKIQRNFLWGSTEEVHKFHLVKWEVVCSPFSSGGLGIKNLRKFNEALLGKWLWRFGTEREALWRKVVVAKYDILAGGWMSNIPTGPHGVGLWKFIRARWDNFYKLLMFEVGVGSLIQFWDDVWCIEQPLKLAYPELYRIACNKEVVVADFVHFRVKINRYEQDKMCWQPSPSNGFHVKSFYKHLSSLGAAASRKILTLDNLRRRGLILTSWCCMCKADGESIDHFLLHCPYAKELWDMIFGQFGIHWVMPKCVIEVFWCWQGSFGRHQNLVIWKAIPHCLMWCIWRERNARTFEGSKTSIVEMKQFFYRVLMDWMAAIGSVRFSDMIDFFYQCSLS</sequence>
<dbReference type="GO" id="GO:0003684">
    <property type="term" value="F:damaged DNA binding"/>
    <property type="evidence" value="ECO:0007669"/>
    <property type="project" value="InterPro"/>
</dbReference>
<evidence type="ECO:0000256" key="3">
    <source>
        <dbReference type="ARBA" id="ARBA00022763"/>
    </source>
</evidence>
<dbReference type="GO" id="GO:0003697">
    <property type="term" value="F:single-stranded DNA binding"/>
    <property type="evidence" value="ECO:0007669"/>
    <property type="project" value="TreeGrafter"/>
</dbReference>
<dbReference type="InterPro" id="IPR000477">
    <property type="entry name" value="RT_dom"/>
</dbReference>
<feature type="domain" description="Reverse transcriptase" evidence="8">
    <location>
        <begin position="1007"/>
        <end position="1278"/>
    </location>
</feature>
<organism evidence="9">
    <name type="scientific">Fagus sylvatica</name>
    <name type="common">Beechnut</name>
    <dbReference type="NCBI Taxonomy" id="28930"/>
    <lineage>
        <taxon>Eukaryota</taxon>
        <taxon>Viridiplantae</taxon>
        <taxon>Streptophyta</taxon>
        <taxon>Embryophyta</taxon>
        <taxon>Tracheophyta</taxon>
        <taxon>Spermatophyta</taxon>
        <taxon>Magnoliopsida</taxon>
        <taxon>eudicotyledons</taxon>
        <taxon>Gunneridae</taxon>
        <taxon>Pentapetalae</taxon>
        <taxon>rosids</taxon>
        <taxon>fabids</taxon>
        <taxon>Fagales</taxon>
        <taxon>Fagaceae</taxon>
        <taxon>Fagus</taxon>
    </lineage>
</organism>
<dbReference type="Gene3D" id="2.20.20.110">
    <property type="entry name" value="Rad4, beta-hairpin domain BHD1"/>
    <property type="match status" value="1"/>
</dbReference>
<evidence type="ECO:0000259" key="8">
    <source>
        <dbReference type="PROSITE" id="PS50878"/>
    </source>
</evidence>
<protein>
    <recommendedName>
        <fullName evidence="8">Reverse transcriptase domain-containing protein</fullName>
    </recommendedName>
</protein>
<dbReference type="Pfam" id="PF00078">
    <property type="entry name" value="RVT_1"/>
    <property type="match status" value="1"/>
</dbReference>
<dbReference type="InterPro" id="IPR043502">
    <property type="entry name" value="DNA/RNA_pol_sf"/>
</dbReference>
<dbReference type="Pfam" id="PF13966">
    <property type="entry name" value="zf-RVT"/>
    <property type="match status" value="2"/>
</dbReference>
<feature type="compositionally biased region" description="Basic and acidic residues" evidence="7">
    <location>
        <begin position="207"/>
        <end position="224"/>
    </location>
</feature>
<dbReference type="InterPro" id="IPR004583">
    <property type="entry name" value="DNA_repair_Rad4"/>
</dbReference>
<comment type="subcellular location">
    <subcellularLocation>
        <location evidence="1">Nucleus</location>
    </subcellularLocation>
</comment>
<keyword evidence="5" id="KW-0539">Nucleus</keyword>
<keyword evidence="4" id="KW-0234">DNA repair</keyword>
<dbReference type="CDD" id="cd01650">
    <property type="entry name" value="RT_nLTR_like"/>
    <property type="match status" value="1"/>
</dbReference>
<keyword evidence="6" id="KW-0175">Coiled coil</keyword>
<dbReference type="SMART" id="SM01032">
    <property type="entry name" value="BHD_3"/>
    <property type="match status" value="1"/>
</dbReference>
<dbReference type="Pfam" id="PF10404">
    <property type="entry name" value="BHD_2"/>
    <property type="match status" value="1"/>
</dbReference>
<proteinExistence type="inferred from homology"/>
<gene>
    <name evidence="9" type="ORF">FSB_LOCUS23293</name>
</gene>
<evidence type="ECO:0000256" key="6">
    <source>
        <dbReference type="SAM" id="Coils"/>
    </source>
</evidence>
<dbReference type="GO" id="GO:0006298">
    <property type="term" value="P:mismatch repair"/>
    <property type="evidence" value="ECO:0007669"/>
    <property type="project" value="TreeGrafter"/>
</dbReference>